<keyword evidence="11 16" id="KW-0408">Iron</keyword>
<feature type="transmembrane region" description="Helical" evidence="16">
    <location>
        <begin position="467"/>
        <end position="490"/>
    </location>
</feature>
<evidence type="ECO:0000256" key="7">
    <source>
        <dbReference type="ARBA" id="ARBA00022723"/>
    </source>
</evidence>
<keyword evidence="3 15" id="KW-0813">Transport</keyword>
<evidence type="ECO:0000256" key="10">
    <source>
        <dbReference type="ARBA" id="ARBA00022989"/>
    </source>
</evidence>
<feature type="transmembrane region" description="Helical" evidence="16">
    <location>
        <begin position="76"/>
        <end position="100"/>
    </location>
</feature>
<keyword evidence="8" id="KW-1278">Translocase</keyword>
<sequence>MATASNAHHDAHHDHKPGFLSRWLFSTNHKDIGTLYIIFAVFASLIGVGISVLMRIELQQPGMQIFADGQMWNALVSAHGLIMVFFVVMPALIGGFGNWFVPIMIGAPDMAFPRMNNISFWLLVPAFLLLLASAFVGEGPGAGWTIYPPLSSNQYHPSMAMDLALFSLHLAGASSILGASNFITTILNMRAPGMTLHKMPLFVWSMLVTAFLLLLAVPVLAGAITMLITDRNFGTAFFKPEGGGDPVLFQHLFWFFGHPEVYIMILPGFGIISHVISTFSRKPVFGYLGMAYAMVAIGFVGFIVWAHHMFQSGIDVNTRAYFMAATLVIAVPTGIKIFSWIATMWGGSIELKTPMLFAIGFIFLFTVGGVTGVVLANAGITQVLHNTYYVVAHFHYVLSLGAVFSIYAGFYYWIGKMSGHQYPEFWGKVHFWMTFIGVNLTFFPMHFSGNQGMPRRYPDYPEALTAWNLIASVGSYISAASLLLFLYVVFLTFRSKEKVADNYWGPGATTLEWQVSSPPPFHTFDELPRIR</sequence>
<feature type="transmembrane region" description="Helical" evidence="16">
    <location>
        <begin position="166"/>
        <end position="189"/>
    </location>
</feature>
<comment type="catalytic activity">
    <reaction evidence="14 16">
        <text>4 Fe(II)-[cytochrome c] + O2 + 8 H(+)(in) = 4 Fe(III)-[cytochrome c] + 2 H2O + 4 H(+)(out)</text>
        <dbReference type="Rhea" id="RHEA:11436"/>
        <dbReference type="Rhea" id="RHEA-COMP:10350"/>
        <dbReference type="Rhea" id="RHEA-COMP:14399"/>
        <dbReference type="ChEBI" id="CHEBI:15377"/>
        <dbReference type="ChEBI" id="CHEBI:15378"/>
        <dbReference type="ChEBI" id="CHEBI:15379"/>
        <dbReference type="ChEBI" id="CHEBI:29033"/>
        <dbReference type="ChEBI" id="CHEBI:29034"/>
        <dbReference type="EC" id="7.1.1.9"/>
    </reaction>
</comment>
<dbReference type="CDD" id="cd01663">
    <property type="entry name" value="Cyt_c_Oxidase_I"/>
    <property type="match status" value="1"/>
</dbReference>
<evidence type="ECO:0000256" key="6">
    <source>
        <dbReference type="ARBA" id="ARBA00022692"/>
    </source>
</evidence>
<evidence type="ECO:0000256" key="11">
    <source>
        <dbReference type="ARBA" id="ARBA00023004"/>
    </source>
</evidence>
<evidence type="ECO:0000256" key="16">
    <source>
        <dbReference type="RuleBase" id="RU363061"/>
    </source>
</evidence>
<keyword evidence="4 15" id="KW-0349">Heme</keyword>
<evidence type="ECO:0000313" key="19">
    <source>
        <dbReference type="Proteomes" id="UP000698752"/>
    </source>
</evidence>
<evidence type="ECO:0000256" key="2">
    <source>
        <dbReference type="ARBA" id="ARBA00004673"/>
    </source>
</evidence>
<dbReference type="PANTHER" id="PTHR10422:SF18">
    <property type="entry name" value="CYTOCHROME C OXIDASE SUBUNIT 1"/>
    <property type="match status" value="1"/>
</dbReference>
<comment type="function">
    <text evidence="16">Cytochrome c oxidase is the component of the respiratory chain that catalyzes the reduction of oxygen to water. Subunits 1-3 form the functional core of the enzyme complex. CO I is the catalytic subunit of the enzyme. Electrons originating in cytochrome c are transferred via the copper A center of subunit 2 and heme A of subunit 1 to the bimetallic center formed by heme A3 and copper B.</text>
</comment>
<keyword evidence="12 16" id="KW-0186">Copper</keyword>
<keyword evidence="7 16" id="KW-0479">Metal-binding</keyword>
<dbReference type="RefSeq" id="WP_211871172.1">
    <property type="nucleotide sequence ID" value="NZ_JAAEDI010000029.1"/>
</dbReference>
<dbReference type="PROSITE" id="PS00077">
    <property type="entry name" value="COX1_CUB"/>
    <property type="match status" value="1"/>
</dbReference>
<reference evidence="19" key="1">
    <citation type="journal article" date="2021" name="Syst. Appl. Microbiol.">
        <title>Roseomonas hellenica sp. nov., isolated from roots of wild-growing Alkanna tinctoria.</title>
        <authorList>
            <person name="Rat A."/>
            <person name="Naranjo H.D."/>
            <person name="Lebbe L."/>
            <person name="Cnockaert M."/>
            <person name="Krigas N."/>
            <person name="Grigoriadou K."/>
            <person name="Maloupa E."/>
            <person name="Willems A."/>
        </authorList>
    </citation>
    <scope>NUCLEOTIDE SEQUENCE [LARGE SCALE GENOMIC DNA]</scope>
    <source>
        <strain evidence="19">LMG 31159</strain>
    </source>
</reference>
<name>A0ABS5EN49_9PROT</name>
<dbReference type="SUPFAM" id="SSF81442">
    <property type="entry name" value="Cytochrome c oxidase subunit I-like"/>
    <property type="match status" value="1"/>
</dbReference>
<keyword evidence="19" id="KW-1185">Reference proteome</keyword>
<dbReference type="PANTHER" id="PTHR10422">
    <property type="entry name" value="CYTOCHROME C OXIDASE SUBUNIT 1"/>
    <property type="match status" value="1"/>
</dbReference>
<evidence type="ECO:0000256" key="1">
    <source>
        <dbReference type="ARBA" id="ARBA00004141"/>
    </source>
</evidence>
<feature type="transmembrane region" description="Helical" evidence="16">
    <location>
        <begin position="320"/>
        <end position="343"/>
    </location>
</feature>
<comment type="subcellular location">
    <subcellularLocation>
        <location evidence="16">Cell membrane</location>
        <topology evidence="16">Multi-pass membrane protein</topology>
    </subcellularLocation>
    <subcellularLocation>
        <location evidence="1">Membrane</location>
        <topology evidence="1">Multi-pass membrane protein</topology>
    </subcellularLocation>
</comment>
<dbReference type="EC" id="7.1.1.9" evidence="16"/>
<feature type="transmembrane region" description="Helical" evidence="16">
    <location>
        <begin position="201"/>
        <end position="228"/>
    </location>
</feature>
<comment type="pathway">
    <text evidence="2 16">Energy metabolism; oxidative phosphorylation.</text>
</comment>
<evidence type="ECO:0000256" key="3">
    <source>
        <dbReference type="ARBA" id="ARBA00022448"/>
    </source>
</evidence>
<keyword evidence="10 16" id="KW-1133">Transmembrane helix</keyword>
<keyword evidence="16" id="KW-1003">Cell membrane</keyword>
<dbReference type="Pfam" id="PF00115">
    <property type="entry name" value="COX1"/>
    <property type="match status" value="1"/>
</dbReference>
<evidence type="ECO:0000256" key="8">
    <source>
        <dbReference type="ARBA" id="ARBA00022967"/>
    </source>
</evidence>
<proteinExistence type="inferred from homology"/>
<dbReference type="InterPro" id="IPR000883">
    <property type="entry name" value="Cyt_C_Oxase_1"/>
</dbReference>
<keyword evidence="9 15" id="KW-0249">Electron transport</keyword>
<evidence type="ECO:0000256" key="14">
    <source>
        <dbReference type="ARBA" id="ARBA00047816"/>
    </source>
</evidence>
<evidence type="ECO:0000259" key="17">
    <source>
        <dbReference type="PROSITE" id="PS50855"/>
    </source>
</evidence>
<evidence type="ECO:0000256" key="5">
    <source>
        <dbReference type="ARBA" id="ARBA00022660"/>
    </source>
</evidence>
<feature type="transmembrane region" description="Helical" evidence="16">
    <location>
        <begin position="425"/>
        <end position="447"/>
    </location>
</feature>
<accession>A0ABS5EN49</accession>
<protein>
    <recommendedName>
        <fullName evidence="16">Cytochrome c oxidase subunit 1</fullName>
        <ecNumber evidence="16">7.1.1.9</ecNumber>
    </recommendedName>
</protein>
<comment type="similarity">
    <text evidence="15">Belongs to the heme-copper respiratory oxidase family.</text>
</comment>
<organism evidence="18 19">
    <name type="scientific">Neoroseomonas terrae</name>
    <dbReference type="NCBI Taxonomy" id="424799"/>
    <lineage>
        <taxon>Bacteria</taxon>
        <taxon>Pseudomonadati</taxon>
        <taxon>Pseudomonadota</taxon>
        <taxon>Alphaproteobacteria</taxon>
        <taxon>Acetobacterales</taxon>
        <taxon>Acetobacteraceae</taxon>
        <taxon>Neoroseomonas</taxon>
    </lineage>
</organism>
<evidence type="ECO:0000256" key="12">
    <source>
        <dbReference type="ARBA" id="ARBA00023008"/>
    </source>
</evidence>
<dbReference type="PRINTS" id="PR01165">
    <property type="entry name" value="CYCOXIDASEI"/>
</dbReference>
<evidence type="ECO:0000313" key="18">
    <source>
        <dbReference type="EMBL" id="MBR0652454.1"/>
    </source>
</evidence>
<feature type="transmembrane region" description="Helical" evidence="16">
    <location>
        <begin position="120"/>
        <end position="146"/>
    </location>
</feature>
<evidence type="ECO:0000256" key="13">
    <source>
        <dbReference type="ARBA" id="ARBA00023136"/>
    </source>
</evidence>
<dbReference type="EMBL" id="JAAEDI010000029">
    <property type="protein sequence ID" value="MBR0652454.1"/>
    <property type="molecule type" value="Genomic_DNA"/>
</dbReference>
<dbReference type="InterPro" id="IPR023615">
    <property type="entry name" value="Cyt_c_Oxase_su1_BS"/>
</dbReference>
<feature type="transmembrane region" description="Helical" evidence="16">
    <location>
        <begin position="284"/>
        <end position="308"/>
    </location>
</feature>
<keyword evidence="6 15" id="KW-0812">Transmembrane</keyword>
<feature type="transmembrane region" description="Helical" evidence="16">
    <location>
        <begin position="388"/>
        <end position="413"/>
    </location>
</feature>
<evidence type="ECO:0000256" key="9">
    <source>
        <dbReference type="ARBA" id="ARBA00022982"/>
    </source>
</evidence>
<gene>
    <name evidence="18" type="primary">ctaD</name>
    <name evidence="18" type="ORF">GXW78_22550</name>
</gene>
<feature type="transmembrane region" description="Helical" evidence="16">
    <location>
        <begin position="35"/>
        <end position="56"/>
    </location>
</feature>
<dbReference type="InterPro" id="IPR023616">
    <property type="entry name" value="Cyt_c_oxase-like_su1_dom"/>
</dbReference>
<dbReference type="NCBIfam" id="TIGR02891">
    <property type="entry name" value="CtaD_CoxA"/>
    <property type="match status" value="1"/>
</dbReference>
<keyword evidence="13 16" id="KW-0472">Membrane</keyword>
<dbReference type="Proteomes" id="UP000698752">
    <property type="component" value="Unassembled WGS sequence"/>
</dbReference>
<dbReference type="InterPro" id="IPR033944">
    <property type="entry name" value="Cyt_c_oxase_su1_dom"/>
</dbReference>
<feature type="transmembrane region" description="Helical" evidence="16">
    <location>
        <begin position="355"/>
        <end position="376"/>
    </location>
</feature>
<dbReference type="InterPro" id="IPR014241">
    <property type="entry name" value="Cyt_c_oxidase_su1_bac"/>
</dbReference>
<keyword evidence="5 15" id="KW-0679">Respiratory chain</keyword>
<comment type="caution">
    <text evidence="18">The sequence shown here is derived from an EMBL/GenBank/DDBJ whole genome shotgun (WGS) entry which is preliminary data.</text>
</comment>
<evidence type="ECO:0000256" key="4">
    <source>
        <dbReference type="ARBA" id="ARBA00022617"/>
    </source>
</evidence>
<dbReference type="Gene3D" id="1.20.210.10">
    <property type="entry name" value="Cytochrome c oxidase-like, subunit I domain"/>
    <property type="match status" value="1"/>
</dbReference>
<feature type="domain" description="Cytochrome oxidase subunit I profile" evidence="17">
    <location>
        <begin position="23"/>
        <end position="531"/>
    </location>
</feature>
<dbReference type="InterPro" id="IPR036927">
    <property type="entry name" value="Cyt_c_oxase-like_su1_sf"/>
</dbReference>
<evidence type="ECO:0000256" key="15">
    <source>
        <dbReference type="RuleBase" id="RU000370"/>
    </source>
</evidence>
<dbReference type="PROSITE" id="PS50855">
    <property type="entry name" value="COX1"/>
    <property type="match status" value="1"/>
</dbReference>
<feature type="transmembrane region" description="Helical" evidence="16">
    <location>
        <begin position="248"/>
        <end position="272"/>
    </location>
</feature>